<evidence type="ECO:0000256" key="6">
    <source>
        <dbReference type="SAM" id="Phobius"/>
    </source>
</evidence>
<evidence type="ECO:0000256" key="4">
    <source>
        <dbReference type="ARBA" id="ARBA00022989"/>
    </source>
</evidence>
<feature type="transmembrane region" description="Helical" evidence="6">
    <location>
        <begin position="389"/>
        <end position="409"/>
    </location>
</feature>
<dbReference type="Pfam" id="PF01943">
    <property type="entry name" value="Polysacc_synt"/>
    <property type="match status" value="1"/>
</dbReference>
<feature type="transmembrane region" description="Helical" evidence="6">
    <location>
        <begin position="297"/>
        <end position="315"/>
    </location>
</feature>
<dbReference type="RefSeq" id="WP_201328020.1">
    <property type="nucleotide sequence ID" value="NZ_AP017470.1"/>
</dbReference>
<feature type="transmembrane region" description="Helical" evidence="6">
    <location>
        <begin position="327"/>
        <end position="352"/>
    </location>
</feature>
<organism evidence="7 8">
    <name type="scientific">Thermotomaculum hydrothermale</name>
    <dbReference type="NCBI Taxonomy" id="981385"/>
    <lineage>
        <taxon>Bacteria</taxon>
        <taxon>Pseudomonadati</taxon>
        <taxon>Acidobacteriota</taxon>
        <taxon>Holophagae</taxon>
        <taxon>Thermotomaculales</taxon>
        <taxon>Thermotomaculaceae</taxon>
        <taxon>Thermotomaculum</taxon>
    </lineage>
</organism>
<evidence type="ECO:0000256" key="1">
    <source>
        <dbReference type="ARBA" id="ARBA00004651"/>
    </source>
</evidence>
<evidence type="ECO:0000256" key="2">
    <source>
        <dbReference type="ARBA" id="ARBA00022475"/>
    </source>
</evidence>
<keyword evidence="2" id="KW-1003">Cell membrane</keyword>
<dbReference type="EMBL" id="AP017470">
    <property type="protein sequence ID" value="BBB31690.1"/>
    <property type="molecule type" value="Genomic_DNA"/>
</dbReference>
<feature type="transmembrane region" description="Helical" evidence="6">
    <location>
        <begin position="182"/>
        <end position="205"/>
    </location>
</feature>
<feature type="transmembrane region" description="Helical" evidence="6">
    <location>
        <begin position="230"/>
        <end position="254"/>
    </location>
</feature>
<feature type="transmembrane region" description="Helical" evidence="6">
    <location>
        <begin position="128"/>
        <end position="147"/>
    </location>
</feature>
<sequence length="419" mass="48832">MPDWEINYSKKETGVKRVFKNMFSLFFLRGSLHFLHFITYPFLMRMLGVERFGLVVFGQSIIMFFSIITDFGFNLSAVKEVSIKREDSKEVNEIFVSVFWVKLLLALFSLFFLLLLVNYFPKFKTEKLFFLLMYGYLVGYVLFPIWFFQGMEDMKYITYFNLLGRVVYTVLLFVFVRKPEHYILVPLFLSFSMILTGVSSFMLALKKYRLKLYFPRFSVLVNNWKKSFHFFLSNLFISMLNYSNVIFLGLFLGNEAAGLYSMAEKIYQALSSLYVPLNDALYPYMAKFKNFSFFKKVFNFSFLLNLIFLFIVAVFSREIILIMYGKAYVESIAVLRILSLSGAIWLPSLLIGYPLLGVTGKEKLVNNSIIFASIIHIALLLTISNFATVTLVAMLFVFTQIVILSIRLYGLHQIRDSLS</sequence>
<feature type="transmembrane region" description="Helical" evidence="6">
    <location>
        <begin position="159"/>
        <end position="176"/>
    </location>
</feature>
<keyword evidence="8" id="KW-1185">Reference proteome</keyword>
<comment type="subcellular location">
    <subcellularLocation>
        <location evidence="1">Cell membrane</location>
        <topology evidence="1">Multi-pass membrane protein</topology>
    </subcellularLocation>
</comment>
<feature type="transmembrane region" description="Helical" evidence="6">
    <location>
        <begin position="364"/>
        <end position="383"/>
    </location>
</feature>
<name>A0A7R6SXL9_9BACT</name>
<evidence type="ECO:0000313" key="8">
    <source>
        <dbReference type="Proteomes" id="UP000595564"/>
    </source>
</evidence>
<dbReference type="InterPro" id="IPR050833">
    <property type="entry name" value="Poly_Biosynth_Transport"/>
</dbReference>
<dbReference type="PANTHER" id="PTHR30250">
    <property type="entry name" value="PST FAMILY PREDICTED COLANIC ACID TRANSPORTER"/>
    <property type="match status" value="1"/>
</dbReference>
<keyword evidence="5 6" id="KW-0472">Membrane</keyword>
<feature type="transmembrane region" description="Helical" evidence="6">
    <location>
        <begin position="52"/>
        <end position="73"/>
    </location>
</feature>
<evidence type="ECO:0000256" key="3">
    <source>
        <dbReference type="ARBA" id="ARBA00022692"/>
    </source>
</evidence>
<keyword evidence="3 6" id="KW-0812">Transmembrane</keyword>
<dbReference type="KEGG" id="thyd:TTHT_0036"/>
<feature type="transmembrane region" description="Helical" evidence="6">
    <location>
        <begin position="21"/>
        <end position="40"/>
    </location>
</feature>
<dbReference type="InterPro" id="IPR002797">
    <property type="entry name" value="Polysacc_synth"/>
</dbReference>
<gene>
    <name evidence="7" type="ORF">TTHT_0036</name>
</gene>
<proteinExistence type="predicted"/>
<dbReference type="GO" id="GO:0005886">
    <property type="term" value="C:plasma membrane"/>
    <property type="evidence" value="ECO:0007669"/>
    <property type="project" value="UniProtKB-SubCell"/>
</dbReference>
<protein>
    <submittedName>
        <fullName evidence="7">Polysaccharide transporter, PST family</fullName>
    </submittedName>
</protein>
<evidence type="ECO:0000256" key="5">
    <source>
        <dbReference type="ARBA" id="ARBA00023136"/>
    </source>
</evidence>
<feature type="transmembrane region" description="Helical" evidence="6">
    <location>
        <begin position="94"/>
        <end position="116"/>
    </location>
</feature>
<accession>A0A7R6SXL9</accession>
<reference evidence="7 8" key="1">
    <citation type="journal article" date="2012" name="Extremophiles">
        <title>Thermotomaculum hydrothermale gen. nov., sp. nov., a novel heterotrophic thermophile within the phylum Acidobacteria from a deep-sea hydrothermal vent chimney in the Southern Okinawa Trough.</title>
        <authorList>
            <person name="Izumi H."/>
            <person name="Nunoura T."/>
            <person name="Miyazaki M."/>
            <person name="Mino S."/>
            <person name="Toki T."/>
            <person name="Takai K."/>
            <person name="Sako Y."/>
            <person name="Sawabe T."/>
            <person name="Nakagawa S."/>
        </authorList>
    </citation>
    <scope>NUCLEOTIDE SEQUENCE [LARGE SCALE GENOMIC DNA]</scope>
    <source>
        <strain evidence="7 8">AC55</strain>
    </source>
</reference>
<keyword evidence="4 6" id="KW-1133">Transmembrane helix</keyword>
<dbReference type="AlphaFoldDB" id="A0A7R6SXL9"/>
<evidence type="ECO:0000313" key="7">
    <source>
        <dbReference type="EMBL" id="BBB31690.1"/>
    </source>
</evidence>
<dbReference type="PANTHER" id="PTHR30250:SF11">
    <property type="entry name" value="O-ANTIGEN TRANSPORTER-RELATED"/>
    <property type="match status" value="1"/>
</dbReference>
<dbReference type="Proteomes" id="UP000595564">
    <property type="component" value="Chromosome"/>
</dbReference>